<accession>A0A9E2BI29</accession>
<organism evidence="1 2">
    <name type="scientific">Psychracetigena formicireducens</name>
    <dbReference type="NCBI Taxonomy" id="2986056"/>
    <lineage>
        <taxon>Bacteria</taxon>
        <taxon>Bacillati</taxon>
        <taxon>Candidatus Lithacetigenota</taxon>
        <taxon>Candidatus Psychracetigena</taxon>
    </lineage>
</organism>
<name>A0A9E2BI29_PSYF1</name>
<proteinExistence type="predicted"/>
<sequence length="241" mass="26273">MLRFVFDINTSGSRLIEIPQCQYDYVNIANNSQFDIQLFKGNSVNQLDLIGFVPPFTVLSLPHDKLVSVVNVVWTGATSTINHRVTLYYSINNLGWGGNLNAPVAVTPAVTPVSFTTPIAISPAVTPVSFTTPVPVTPPPPPPFEGIRPGINPVVFNLALPAVNTEYIVNLGLTTNFTCYLEENNLAFRISYVAGRVATSIRPFLLIPSGARYGETGINHLIILHVAVGTAPRNFTVIRWQ</sequence>
<reference evidence="1 2" key="1">
    <citation type="journal article" date="2021" name="bioRxiv">
        <title>Unique metabolic strategies in Hadean analogues reveal hints for primordial physiology.</title>
        <authorList>
            <person name="Nobu M.K."/>
            <person name="Nakai R."/>
            <person name="Tamazawa S."/>
            <person name="Mori H."/>
            <person name="Toyoda A."/>
            <person name="Ijiri A."/>
            <person name="Suzuki S."/>
            <person name="Kurokawa K."/>
            <person name="Kamagata Y."/>
            <person name="Tamaki H."/>
        </authorList>
    </citation>
    <scope>NUCLEOTIDE SEQUENCE [LARGE SCALE GENOMIC DNA]</scope>
    <source>
        <strain evidence="1">BS525</strain>
    </source>
</reference>
<evidence type="ECO:0000313" key="1">
    <source>
        <dbReference type="EMBL" id="MBT9145996.1"/>
    </source>
</evidence>
<protein>
    <submittedName>
        <fullName evidence="1">Uncharacterized protein</fullName>
    </submittedName>
</protein>
<evidence type="ECO:0000313" key="2">
    <source>
        <dbReference type="Proteomes" id="UP000811545"/>
    </source>
</evidence>
<dbReference type="Proteomes" id="UP000811545">
    <property type="component" value="Unassembled WGS sequence"/>
</dbReference>
<comment type="caution">
    <text evidence="1">The sequence shown here is derived from an EMBL/GenBank/DDBJ whole genome shotgun (WGS) entry which is preliminary data.</text>
</comment>
<dbReference type="EMBL" id="QLTW01000259">
    <property type="protein sequence ID" value="MBT9145996.1"/>
    <property type="molecule type" value="Genomic_DNA"/>
</dbReference>
<gene>
    <name evidence="1" type="ORF">DDT42_01875</name>
</gene>
<dbReference type="AlphaFoldDB" id="A0A9E2BI29"/>